<dbReference type="EMBL" id="CP000909">
    <property type="protein sequence ID" value="ABY34882.1"/>
    <property type="molecule type" value="Genomic_DNA"/>
</dbReference>
<dbReference type="HOGENOM" id="CLU_048995_3_4_0"/>
<evidence type="ECO:0000313" key="3">
    <source>
        <dbReference type="Proteomes" id="UP000002008"/>
    </source>
</evidence>
<dbReference type="PATRIC" id="fig|324602.8.peg.1903"/>
<gene>
    <name evidence="2" type="ordered locus">Caur_1664</name>
</gene>
<dbReference type="Gene3D" id="2.40.50.180">
    <property type="entry name" value="CheA-289, Domain 4"/>
    <property type="match status" value="1"/>
</dbReference>
<dbReference type="STRING" id="324602.Caur_1664"/>
<dbReference type="SUPFAM" id="SSF50341">
    <property type="entry name" value="CheW-like"/>
    <property type="match status" value="1"/>
</dbReference>
<dbReference type="eggNOG" id="COG0835">
    <property type="taxonomic scope" value="Bacteria"/>
</dbReference>
<dbReference type="EnsemblBacteria" id="ABY34882">
    <property type="protein sequence ID" value="ABY34882"/>
    <property type="gene ID" value="Caur_1664"/>
</dbReference>
<dbReference type="PANTHER" id="PTHR22617:SF23">
    <property type="entry name" value="CHEMOTAXIS PROTEIN CHEW"/>
    <property type="match status" value="1"/>
</dbReference>
<protein>
    <submittedName>
        <fullName evidence="2">CheW domain protein</fullName>
    </submittedName>
</protein>
<accession>A9WBS5</accession>
<reference evidence="3" key="1">
    <citation type="journal article" date="2011" name="BMC Genomics">
        <title>Complete genome sequence of the filamentous anoxygenic phototrophic bacterium Chloroflexus aurantiacus.</title>
        <authorList>
            <person name="Tang K.H."/>
            <person name="Barry K."/>
            <person name="Chertkov O."/>
            <person name="Dalin E."/>
            <person name="Han C.S."/>
            <person name="Hauser L.J."/>
            <person name="Honchak B.M."/>
            <person name="Karbach L.E."/>
            <person name="Land M.L."/>
            <person name="Lapidus A."/>
            <person name="Larimer F.W."/>
            <person name="Mikhailova N."/>
            <person name="Pitluck S."/>
            <person name="Pierson B.K."/>
            <person name="Blankenship R.E."/>
        </authorList>
    </citation>
    <scope>NUCLEOTIDE SEQUENCE [LARGE SCALE GENOMIC DNA]</scope>
    <source>
        <strain evidence="3">ATCC 29366 / DSM 635 / J-10-fl</strain>
    </source>
</reference>
<evidence type="ECO:0000259" key="1">
    <source>
        <dbReference type="PROSITE" id="PS50851"/>
    </source>
</evidence>
<dbReference type="InParanoid" id="A9WBS5"/>
<name>A9WBS5_CHLAA</name>
<dbReference type="SMART" id="SM00260">
    <property type="entry name" value="CheW"/>
    <property type="match status" value="1"/>
</dbReference>
<dbReference type="RefSeq" id="WP_012257536.1">
    <property type="nucleotide sequence ID" value="NC_010175.1"/>
</dbReference>
<dbReference type="InterPro" id="IPR039315">
    <property type="entry name" value="CheW"/>
</dbReference>
<sequence>MQSLSGQSQTSVYLYVRLAAEHVALVGTAVREIMRWRTPTPVPGAPPTIPGLINQRGQILPVIDARLLLGLPAASPDRTTRLIWVHHEQIDAALLVDAVVDLITIEAGQIEPPPINLVGAAQRAIQAIYRYRDDLSIAILDPAALFVLVQEVL</sequence>
<dbReference type="GO" id="GO:0007165">
    <property type="term" value="P:signal transduction"/>
    <property type="evidence" value="ECO:0007669"/>
    <property type="project" value="InterPro"/>
</dbReference>
<dbReference type="GO" id="GO:0005829">
    <property type="term" value="C:cytosol"/>
    <property type="evidence" value="ECO:0000318"/>
    <property type="project" value="GO_Central"/>
</dbReference>
<dbReference type="PANTHER" id="PTHR22617">
    <property type="entry name" value="CHEMOTAXIS SENSOR HISTIDINE KINASE-RELATED"/>
    <property type="match status" value="1"/>
</dbReference>
<proteinExistence type="predicted"/>
<dbReference type="GO" id="GO:0006935">
    <property type="term" value="P:chemotaxis"/>
    <property type="evidence" value="ECO:0000318"/>
    <property type="project" value="GO_Central"/>
</dbReference>
<organism evidence="2 3">
    <name type="scientific">Chloroflexus aurantiacus (strain ATCC 29366 / DSM 635 / J-10-fl)</name>
    <dbReference type="NCBI Taxonomy" id="324602"/>
    <lineage>
        <taxon>Bacteria</taxon>
        <taxon>Bacillati</taxon>
        <taxon>Chloroflexota</taxon>
        <taxon>Chloroflexia</taxon>
        <taxon>Chloroflexales</taxon>
        <taxon>Chloroflexineae</taxon>
        <taxon>Chloroflexaceae</taxon>
        <taxon>Chloroflexus</taxon>
    </lineage>
</organism>
<keyword evidence="3" id="KW-1185">Reference proteome</keyword>
<dbReference type="FunCoup" id="A9WBS5">
    <property type="interactions" value="112"/>
</dbReference>
<dbReference type="PROSITE" id="PS50851">
    <property type="entry name" value="CHEW"/>
    <property type="match status" value="1"/>
</dbReference>
<dbReference type="InterPro" id="IPR002545">
    <property type="entry name" value="CheW-lke_dom"/>
</dbReference>
<dbReference type="Proteomes" id="UP000002008">
    <property type="component" value="Chromosome"/>
</dbReference>
<feature type="domain" description="CheW-like" evidence="1">
    <location>
        <begin position="10"/>
        <end position="151"/>
    </location>
</feature>
<dbReference type="AlphaFoldDB" id="A9WBS5"/>
<dbReference type="Pfam" id="PF01584">
    <property type="entry name" value="CheW"/>
    <property type="match status" value="1"/>
</dbReference>
<dbReference type="InterPro" id="IPR036061">
    <property type="entry name" value="CheW-like_dom_sf"/>
</dbReference>
<dbReference type="KEGG" id="cau:Caur_1664"/>
<dbReference type="Gene3D" id="2.30.30.40">
    <property type="entry name" value="SH3 Domains"/>
    <property type="match status" value="1"/>
</dbReference>
<evidence type="ECO:0000313" key="2">
    <source>
        <dbReference type="EMBL" id="ABY34882.1"/>
    </source>
</evidence>